<dbReference type="Pfam" id="PF11013">
    <property type="entry name" value="DUF2851"/>
    <property type="match status" value="1"/>
</dbReference>
<proteinExistence type="predicted"/>
<dbReference type="InterPro" id="IPR021272">
    <property type="entry name" value="DUF2851"/>
</dbReference>
<dbReference type="Proteomes" id="UP000823926">
    <property type="component" value="Unassembled WGS sequence"/>
</dbReference>
<accession>A0A9D1QD01</accession>
<reference evidence="1" key="1">
    <citation type="journal article" date="2021" name="PeerJ">
        <title>Extensive microbial diversity within the chicken gut microbiome revealed by metagenomics and culture.</title>
        <authorList>
            <person name="Gilroy R."/>
            <person name="Ravi A."/>
            <person name="Getino M."/>
            <person name="Pursley I."/>
            <person name="Horton D.L."/>
            <person name="Alikhan N.F."/>
            <person name="Baker D."/>
            <person name="Gharbi K."/>
            <person name="Hall N."/>
            <person name="Watson M."/>
            <person name="Adriaenssens E.M."/>
            <person name="Foster-Nyarko E."/>
            <person name="Jarju S."/>
            <person name="Secka A."/>
            <person name="Antonio M."/>
            <person name="Oren A."/>
            <person name="Chaudhuri R.R."/>
            <person name="La Ragione R."/>
            <person name="Hildebrand F."/>
            <person name="Pallen M.J."/>
        </authorList>
    </citation>
    <scope>NUCLEOTIDE SEQUENCE</scope>
    <source>
        <strain evidence="1">ChiBcec15-1070</strain>
    </source>
</reference>
<sequence>MTESERRQFLKVVWGHRLYGPTDVRWSDGEVAYVERGGYASETSGAVTVGPDFENAAVACGESMLYGGVRVDGMASTWRTEGDMSSTAYDSVLFHVVGERDRVLFRKGREVRTLILQASSVLERMYEEMLAESSHGSEGCLSFFGRLAGVEQEQIMSRLLADRLRRKRLEVEGIYRSLSGSWDETAYVCYMRSLGMGERKRSYEALARSVPYGCLVRCQGDVQQGEALLLGQSGYLATVGSSGAAIRQLQDIYLTLKEEYGLRRPVVSWGGASVRPSSLPPAQLSSAAAFLVRTPQLGARVREAVLEGVEALRTLFGGVSTDAVPMTGGGQISMERADLRIINFAIPYAAAWGRSTGDVRMQEAALGLYDGVAAEHNRYTRRWGEVCEVERASESQAIVQLCTEYCGRGRCGECPIGVLRLVRCWRGLGSGE</sequence>
<comment type="caution">
    <text evidence="1">The sequence shown here is derived from an EMBL/GenBank/DDBJ whole genome shotgun (WGS) entry which is preliminary data.</text>
</comment>
<organism evidence="1 2">
    <name type="scientific">Candidatus Rikenella faecigallinarum</name>
    <dbReference type="NCBI Taxonomy" id="2838745"/>
    <lineage>
        <taxon>Bacteria</taxon>
        <taxon>Pseudomonadati</taxon>
        <taxon>Bacteroidota</taxon>
        <taxon>Bacteroidia</taxon>
        <taxon>Bacteroidales</taxon>
        <taxon>Rikenellaceae</taxon>
        <taxon>Rikenella</taxon>
    </lineage>
</organism>
<evidence type="ECO:0000313" key="1">
    <source>
        <dbReference type="EMBL" id="HIW10808.1"/>
    </source>
</evidence>
<dbReference type="AlphaFoldDB" id="A0A9D1QD01"/>
<gene>
    <name evidence="1" type="ORF">H9888_04820</name>
</gene>
<reference evidence="1" key="2">
    <citation type="submission" date="2021-04" db="EMBL/GenBank/DDBJ databases">
        <authorList>
            <person name="Gilroy R."/>
        </authorList>
    </citation>
    <scope>NUCLEOTIDE SEQUENCE</scope>
    <source>
        <strain evidence="1">ChiBcec15-1070</strain>
    </source>
</reference>
<protein>
    <submittedName>
        <fullName evidence="1">DUF2851 family protein</fullName>
    </submittedName>
</protein>
<evidence type="ECO:0000313" key="2">
    <source>
        <dbReference type="Proteomes" id="UP000823926"/>
    </source>
</evidence>
<dbReference type="EMBL" id="DXHL01000021">
    <property type="protein sequence ID" value="HIW10808.1"/>
    <property type="molecule type" value="Genomic_DNA"/>
</dbReference>
<name>A0A9D1QD01_9BACT</name>